<dbReference type="InterPro" id="IPR036412">
    <property type="entry name" value="HAD-like_sf"/>
</dbReference>
<dbReference type="InterPro" id="IPR023198">
    <property type="entry name" value="PGP-like_dom2"/>
</dbReference>
<gene>
    <name evidence="1" type="ORF">H8Z76_07155</name>
</gene>
<dbReference type="InterPro" id="IPR023214">
    <property type="entry name" value="HAD_sf"/>
</dbReference>
<dbReference type="Gene3D" id="3.40.50.1000">
    <property type="entry name" value="HAD superfamily/HAD-like"/>
    <property type="match status" value="1"/>
</dbReference>
<proteinExistence type="predicted"/>
<reference evidence="1 2" key="1">
    <citation type="submission" date="2020-08" db="EMBL/GenBank/DDBJ databases">
        <title>Genome public.</title>
        <authorList>
            <person name="Liu C."/>
            <person name="Sun Q."/>
        </authorList>
    </citation>
    <scope>NUCLEOTIDE SEQUENCE [LARGE SCALE GENOMIC DNA]</scope>
    <source>
        <strain evidence="1 2">BX0805</strain>
    </source>
</reference>
<dbReference type="Pfam" id="PF13419">
    <property type="entry name" value="HAD_2"/>
    <property type="match status" value="1"/>
</dbReference>
<evidence type="ECO:0000313" key="2">
    <source>
        <dbReference type="Proteomes" id="UP000621540"/>
    </source>
</evidence>
<protein>
    <submittedName>
        <fullName evidence="1">HAD hydrolase-like protein</fullName>
    </submittedName>
</protein>
<dbReference type="SUPFAM" id="SSF56784">
    <property type="entry name" value="HAD-like"/>
    <property type="match status" value="1"/>
</dbReference>
<dbReference type="PANTHER" id="PTHR43434:SF20">
    <property type="entry name" value="5'-NUCLEOTIDASE"/>
    <property type="match status" value="1"/>
</dbReference>
<evidence type="ECO:0000313" key="1">
    <source>
        <dbReference type="EMBL" id="MBC5753807.1"/>
    </source>
</evidence>
<name>A0ABR7IA43_9FIRM</name>
<dbReference type="RefSeq" id="WP_147618556.1">
    <property type="nucleotide sequence ID" value="NZ_JACOQH010000004.1"/>
</dbReference>
<accession>A0ABR7IA43</accession>
<dbReference type="InterPro" id="IPR050155">
    <property type="entry name" value="HAD-like_hydrolase_sf"/>
</dbReference>
<dbReference type="PANTHER" id="PTHR43434">
    <property type="entry name" value="PHOSPHOGLYCOLATE PHOSPHATASE"/>
    <property type="match status" value="1"/>
</dbReference>
<comment type="caution">
    <text evidence="1">The sequence shown here is derived from an EMBL/GenBank/DDBJ whole genome shotgun (WGS) entry which is preliminary data.</text>
</comment>
<organism evidence="1 2">
    <name type="scientific">Roseburia yibonii</name>
    <dbReference type="NCBI Taxonomy" id="2763063"/>
    <lineage>
        <taxon>Bacteria</taxon>
        <taxon>Bacillati</taxon>
        <taxon>Bacillota</taxon>
        <taxon>Clostridia</taxon>
        <taxon>Lachnospirales</taxon>
        <taxon>Lachnospiraceae</taxon>
        <taxon>Roseburia</taxon>
    </lineage>
</organism>
<sequence length="217" mass="24516">MKKTILFDLDGTLVDSGPGITKCAQYALDHFGIHEPETEKLAFFVGPPLMNTFMEHYGFSEEQAKQAVAKYRERYHKTGIFECELYPDVEEVLVTFKEKGYRTALASSKPESSCKKILEHFSILSYFDEVTGAEMNGPRNEKVDVLIEALRRMEKKPEECVLIGDTRFDAIGAAKLHMECIGVSYGYGTAEELLAEGAKVVLPSMKEVERYLVEHEN</sequence>
<dbReference type="InterPro" id="IPR041492">
    <property type="entry name" value="HAD_2"/>
</dbReference>
<keyword evidence="2" id="KW-1185">Reference proteome</keyword>
<dbReference type="Proteomes" id="UP000621540">
    <property type="component" value="Unassembled WGS sequence"/>
</dbReference>
<dbReference type="Gene3D" id="1.10.150.240">
    <property type="entry name" value="Putative phosphatase, domain 2"/>
    <property type="match status" value="1"/>
</dbReference>
<dbReference type="EMBL" id="JACOQH010000004">
    <property type="protein sequence ID" value="MBC5753807.1"/>
    <property type="molecule type" value="Genomic_DNA"/>
</dbReference>